<dbReference type="CDD" id="cd09892">
    <property type="entry name" value="NGN_SP_RfaH"/>
    <property type="match status" value="1"/>
</dbReference>
<dbReference type="NCBIfam" id="TIGR01955">
    <property type="entry name" value="RfaH"/>
    <property type="match status" value="1"/>
</dbReference>
<gene>
    <name evidence="5" type="primary">rfaH</name>
    <name evidence="5" type="ORF">ACFSJ3_02155</name>
</gene>
<feature type="domain" description="NusG-like N-terminal" evidence="4">
    <location>
        <begin position="6"/>
        <end position="105"/>
    </location>
</feature>
<accession>A0ABW4XGY0</accession>
<evidence type="ECO:0000256" key="2">
    <source>
        <dbReference type="ARBA" id="ARBA00023015"/>
    </source>
</evidence>
<evidence type="ECO:0000259" key="4">
    <source>
        <dbReference type="SMART" id="SM00738"/>
    </source>
</evidence>
<evidence type="ECO:0000313" key="5">
    <source>
        <dbReference type="EMBL" id="MFD2094770.1"/>
    </source>
</evidence>
<dbReference type="InterPro" id="IPR036735">
    <property type="entry name" value="NGN_dom_sf"/>
</dbReference>
<dbReference type="RefSeq" id="WP_345338235.1">
    <property type="nucleotide sequence ID" value="NZ_BAABLI010000004.1"/>
</dbReference>
<protein>
    <submittedName>
        <fullName evidence="5">Transcription/translation regulatory transformer protein RfaH</fullName>
    </submittedName>
</protein>
<dbReference type="Pfam" id="PF02357">
    <property type="entry name" value="NusG"/>
    <property type="match status" value="1"/>
</dbReference>
<name>A0ABW4XGY0_9GAMM</name>
<evidence type="ECO:0000256" key="1">
    <source>
        <dbReference type="ARBA" id="ARBA00022814"/>
    </source>
</evidence>
<dbReference type="PANTHER" id="PTHR30265:SF7">
    <property type="entry name" value="TRANSCRIPTION ANTITERMINATION PROTEIN RFAH"/>
    <property type="match status" value="1"/>
</dbReference>
<dbReference type="InterPro" id="IPR043425">
    <property type="entry name" value="NusG-like"/>
</dbReference>
<keyword evidence="3" id="KW-0804">Transcription</keyword>
<evidence type="ECO:0000256" key="3">
    <source>
        <dbReference type="ARBA" id="ARBA00023163"/>
    </source>
</evidence>
<dbReference type="Proteomes" id="UP001597380">
    <property type="component" value="Unassembled WGS sequence"/>
</dbReference>
<sequence>MQSSKLERWFLLKCKPRQEQRAVANLEQQLIEAYAPQIDVSKIKRGKRTTETEPLFPGYLFARFDPHFVSLTSVQSTRGVSAVVRFGQQLAEVSDQAIRDIKDKCCNQDAPEVSADLPSKGDKVHLTDGSLKGLEAVYQMDDGEQRAFVLIDLLGKQQRVSVEQGHIRKSL</sequence>
<keyword evidence="2" id="KW-0805">Transcription regulation</keyword>
<dbReference type="NCBIfam" id="NF006534">
    <property type="entry name" value="PRK09014.1"/>
    <property type="match status" value="1"/>
</dbReference>
<dbReference type="InterPro" id="IPR006645">
    <property type="entry name" value="NGN-like_dom"/>
</dbReference>
<keyword evidence="1" id="KW-0889">Transcription antitermination</keyword>
<keyword evidence="6" id="KW-1185">Reference proteome</keyword>
<dbReference type="Gene3D" id="3.30.70.940">
    <property type="entry name" value="NusG, N-terminal domain"/>
    <property type="match status" value="1"/>
</dbReference>
<organism evidence="5 6">
    <name type="scientific">Corallincola platygyrae</name>
    <dbReference type="NCBI Taxonomy" id="1193278"/>
    <lineage>
        <taxon>Bacteria</taxon>
        <taxon>Pseudomonadati</taxon>
        <taxon>Pseudomonadota</taxon>
        <taxon>Gammaproteobacteria</taxon>
        <taxon>Alteromonadales</taxon>
        <taxon>Psychromonadaceae</taxon>
        <taxon>Corallincola</taxon>
    </lineage>
</organism>
<evidence type="ECO:0000313" key="6">
    <source>
        <dbReference type="Proteomes" id="UP001597380"/>
    </source>
</evidence>
<comment type="caution">
    <text evidence="5">The sequence shown here is derived from an EMBL/GenBank/DDBJ whole genome shotgun (WGS) entry which is preliminary data.</text>
</comment>
<proteinExistence type="predicted"/>
<dbReference type="SUPFAM" id="SSF82679">
    <property type="entry name" value="N-utilization substance G protein NusG, N-terminal domain"/>
    <property type="match status" value="1"/>
</dbReference>
<dbReference type="EMBL" id="JBHUHT010000007">
    <property type="protein sequence ID" value="MFD2094770.1"/>
    <property type="molecule type" value="Genomic_DNA"/>
</dbReference>
<dbReference type="InterPro" id="IPR010215">
    <property type="entry name" value="Transcription_antiterm_RfaH"/>
</dbReference>
<reference evidence="6" key="1">
    <citation type="journal article" date="2019" name="Int. J. Syst. Evol. Microbiol.">
        <title>The Global Catalogue of Microorganisms (GCM) 10K type strain sequencing project: providing services to taxonomists for standard genome sequencing and annotation.</title>
        <authorList>
            <consortium name="The Broad Institute Genomics Platform"/>
            <consortium name="The Broad Institute Genome Sequencing Center for Infectious Disease"/>
            <person name="Wu L."/>
            <person name="Ma J."/>
        </authorList>
    </citation>
    <scope>NUCLEOTIDE SEQUENCE [LARGE SCALE GENOMIC DNA]</scope>
    <source>
        <strain evidence="6">CGMCC 1.10992</strain>
    </source>
</reference>
<dbReference type="PANTHER" id="PTHR30265">
    <property type="entry name" value="RHO-INTERACTING TRANSCRIPTION TERMINATION FACTOR NUSG"/>
    <property type="match status" value="1"/>
</dbReference>
<dbReference type="SMART" id="SM00738">
    <property type="entry name" value="NGN"/>
    <property type="match status" value="1"/>
</dbReference>